<evidence type="ECO:0000313" key="7">
    <source>
        <dbReference type="EMBL" id="KAF8821482.1"/>
    </source>
</evidence>
<comment type="caution">
    <text evidence="7">The sequence shown here is derived from an EMBL/GenBank/DDBJ whole genome shotgun (WGS) entry which is preliminary data.</text>
</comment>
<organism evidence="7 8">
    <name type="scientific">Cardiosporidium cionae</name>
    <dbReference type="NCBI Taxonomy" id="476202"/>
    <lineage>
        <taxon>Eukaryota</taxon>
        <taxon>Sar</taxon>
        <taxon>Alveolata</taxon>
        <taxon>Apicomplexa</taxon>
        <taxon>Aconoidasida</taxon>
        <taxon>Nephromycida</taxon>
        <taxon>Cardiosporidium</taxon>
    </lineage>
</organism>
<dbReference type="Proteomes" id="UP000823046">
    <property type="component" value="Unassembled WGS sequence"/>
</dbReference>
<evidence type="ECO:0000256" key="1">
    <source>
        <dbReference type="ARBA" id="ARBA00010337"/>
    </source>
</evidence>
<protein>
    <recommendedName>
        <fullName evidence="5">Spindle pole body component</fullName>
    </recommendedName>
</protein>
<evidence type="ECO:0000256" key="4">
    <source>
        <dbReference type="ARBA" id="ARBA00023212"/>
    </source>
</evidence>
<dbReference type="InterPro" id="IPR042241">
    <property type="entry name" value="GCP_C_sf"/>
</dbReference>
<feature type="domain" description="Gamma tubulin complex component C-terminal" evidence="6">
    <location>
        <begin position="264"/>
        <end position="424"/>
    </location>
</feature>
<sequence>MCCERENGDEKEKFELGKSILIVYMYSKFLLFGAADVMSTFTSQILDEAWKGSPQMMEKKVGNLFLTHAQNHLCWKRLQYHFSGKISDGETSSSAVKENFSRLNSPLNLVSFHVGSYTSEPTHFNEKLDLITVSIHPPFPLNLFFDSATIQSYSSVFRLLSLVKYTDYNLQKIWLLFCSHFKQQDYSPIISYSVCIDVLHFSCNVSSAVILFHISSSSDTLKLPVLIPSSKAKNTATSGYYSPTLSLSSSPEEFDDSIHFEKIFLQIRNLRQEMKFVFIALHEYLMHEAIEATWIKLSQELSQAASFLDMIEFHRVYIQKLYRKCFFGSRLRTVHTIILKILHQIHFLHQLLEDLPVLQYPPSNTLKYEREQAHYIELIQSQTLLKIHHKFLRNRRKLSTLVRRLEHMELFQALSLRLDFNGYYLRYDKEQPQ</sequence>
<dbReference type="Gene3D" id="1.20.120.1900">
    <property type="entry name" value="Gamma-tubulin complex, C-terminal domain"/>
    <property type="match status" value="1"/>
</dbReference>
<dbReference type="PANTHER" id="PTHR19302:SF33">
    <property type="entry name" value="GAMMA-TUBULIN COMPLEX COMPONENT 5"/>
    <property type="match status" value="1"/>
</dbReference>
<dbReference type="InterPro" id="IPR007259">
    <property type="entry name" value="GCP"/>
</dbReference>
<proteinExistence type="inferred from homology"/>
<accession>A0ABQ7JBV9</accession>
<comment type="subcellular location">
    <subcellularLocation>
        <location evidence="5">Cytoplasm</location>
        <location evidence="5">Cytoskeleton</location>
        <location evidence="5">Microtubule organizing center</location>
    </subcellularLocation>
</comment>
<gene>
    <name evidence="7" type="ORF">IE077_000274</name>
</gene>
<reference evidence="7 8" key="1">
    <citation type="journal article" date="2020" name="bioRxiv">
        <title>Metabolic contributions of an alphaproteobacterial endosymbiont in the apicomplexan Cardiosporidium cionae.</title>
        <authorList>
            <person name="Hunter E.S."/>
            <person name="Paight C.J."/>
            <person name="Lane C.E."/>
        </authorList>
    </citation>
    <scope>NUCLEOTIDE SEQUENCE [LARGE SCALE GENOMIC DNA]</scope>
    <source>
        <strain evidence="7">ESH_2018</strain>
    </source>
</reference>
<dbReference type="Pfam" id="PF04130">
    <property type="entry name" value="GCP_C_terminal"/>
    <property type="match status" value="2"/>
</dbReference>
<dbReference type="EMBL" id="JADAQX010000174">
    <property type="protein sequence ID" value="KAF8821482.1"/>
    <property type="molecule type" value="Genomic_DNA"/>
</dbReference>
<evidence type="ECO:0000256" key="5">
    <source>
        <dbReference type="RuleBase" id="RU363050"/>
    </source>
</evidence>
<keyword evidence="3 5" id="KW-0493">Microtubule</keyword>
<evidence type="ECO:0000256" key="3">
    <source>
        <dbReference type="ARBA" id="ARBA00022701"/>
    </source>
</evidence>
<comment type="similarity">
    <text evidence="1 5">Belongs to the TUBGCP family.</text>
</comment>
<feature type="domain" description="Gamma tubulin complex component C-terminal" evidence="6">
    <location>
        <begin position="28"/>
        <end position="204"/>
    </location>
</feature>
<keyword evidence="2 5" id="KW-0963">Cytoplasm</keyword>
<dbReference type="PANTHER" id="PTHR19302">
    <property type="entry name" value="GAMMA TUBULIN COMPLEX PROTEIN"/>
    <property type="match status" value="1"/>
</dbReference>
<keyword evidence="8" id="KW-1185">Reference proteome</keyword>
<keyword evidence="4 5" id="KW-0206">Cytoskeleton</keyword>
<name>A0ABQ7JBV9_9APIC</name>
<dbReference type="InterPro" id="IPR040457">
    <property type="entry name" value="GCP_C"/>
</dbReference>
<evidence type="ECO:0000313" key="8">
    <source>
        <dbReference type="Proteomes" id="UP000823046"/>
    </source>
</evidence>
<evidence type="ECO:0000256" key="2">
    <source>
        <dbReference type="ARBA" id="ARBA00022490"/>
    </source>
</evidence>
<evidence type="ECO:0000259" key="6">
    <source>
        <dbReference type="Pfam" id="PF04130"/>
    </source>
</evidence>